<reference evidence="4 5" key="1">
    <citation type="journal article" date="2019" name="Int. J. Syst. Evol. Microbiol.">
        <title>The Global Catalogue of Microorganisms (GCM) 10K type strain sequencing project: providing services to taxonomists for standard genome sequencing and annotation.</title>
        <authorList>
            <consortium name="The Broad Institute Genomics Platform"/>
            <consortium name="The Broad Institute Genome Sequencing Center for Infectious Disease"/>
            <person name="Wu L."/>
            <person name="Ma J."/>
        </authorList>
    </citation>
    <scope>NUCLEOTIDE SEQUENCE [LARGE SCALE GENOMIC DNA]</scope>
    <source>
        <strain evidence="4 5">DT92</strain>
    </source>
</reference>
<dbReference type="GeneID" id="81123238"/>
<dbReference type="RefSeq" id="WP_284013135.1">
    <property type="nucleotide sequence ID" value="NZ_CP126156.1"/>
</dbReference>
<evidence type="ECO:0000313" key="4">
    <source>
        <dbReference type="EMBL" id="MFC7135532.1"/>
    </source>
</evidence>
<dbReference type="InterPro" id="IPR006140">
    <property type="entry name" value="D-isomer_DH_NAD-bd"/>
</dbReference>
<gene>
    <name evidence="4" type="ORF">ACFQRB_00720</name>
</gene>
<feature type="domain" description="D-isomer specific 2-hydroxyacid dehydrogenase NAD-binding" evidence="3">
    <location>
        <begin position="4"/>
        <end position="91"/>
    </location>
</feature>
<name>A0ABD5XK58_9EURY</name>
<evidence type="ECO:0000259" key="3">
    <source>
        <dbReference type="Pfam" id="PF02826"/>
    </source>
</evidence>
<organism evidence="4 5">
    <name type="scientific">Halobaculum litoreum</name>
    <dbReference type="NCBI Taxonomy" id="3031998"/>
    <lineage>
        <taxon>Archaea</taxon>
        <taxon>Methanobacteriati</taxon>
        <taxon>Methanobacteriota</taxon>
        <taxon>Stenosarchaea group</taxon>
        <taxon>Halobacteria</taxon>
        <taxon>Halobacteriales</taxon>
        <taxon>Haloferacaceae</taxon>
        <taxon>Halobaculum</taxon>
    </lineage>
</organism>
<dbReference type="Proteomes" id="UP001596368">
    <property type="component" value="Unassembled WGS sequence"/>
</dbReference>
<evidence type="ECO:0000256" key="1">
    <source>
        <dbReference type="ARBA" id="ARBA00023002"/>
    </source>
</evidence>
<keyword evidence="1" id="KW-0560">Oxidoreductase</keyword>
<dbReference type="Pfam" id="PF02826">
    <property type="entry name" value="2-Hacid_dh_C"/>
    <property type="match status" value="1"/>
</dbReference>
<keyword evidence="5" id="KW-1185">Reference proteome</keyword>
<dbReference type="EMBL" id="JBHSZG010000001">
    <property type="protein sequence ID" value="MFC7135532.1"/>
    <property type="molecule type" value="Genomic_DNA"/>
</dbReference>
<dbReference type="Gene3D" id="3.40.50.720">
    <property type="entry name" value="NAD(P)-binding Rossmann-like Domain"/>
    <property type="match status" value="2"/>
</dbReference>
<keyword evidence="2" id="KW-0520">NAD</keyword>
<dbReference type="AlphaFoldDB" id="A0ABD5XK58"/>
<sequence>MCLAADYLVLACPLTDETEGLIGGDELRLLGGDGVLVNVARGEVCDQKALVGALRSHLIRGAALDVFETEPLPEDSRLWGLSNAIVTPHMAGSTPHKPERWAAVLAANYRALADGDRDGLRNRVL</sequence>
<dbReference type="PANTHER" id="PTHR43333:SF1">
    <property type="entry name" value="D-ISOMER SPECIFIC 2-HYDROXYACID DEHYDROGENASE NAD-BINDING DOMAIN-CONTAINING PROTEIN"/>
    <property type="match status" value="1"/>
</dbReference>
<protein>
    <submittedName>
        <fullName evidence="4">NAD(P)-dependent oxidoreductase</fullName>
    </submittedName>
</protein>
<comment type="caution">
    <text evidence="4">The sequence shown here is derived from an EMBL/GenBank/DDBJ whole genome shotgun (WGS) entry which is preliminary data.</text>
</comment>
<evidence type="ECO:0000256" key="2">
    <source>
        <dbReference type="ARBA" id="ARBA00023027"/>
    </source>
</evidence>
<dbReference type="InterPro" id="IPR036291">
    <property type="entry name" value="NAD(P)-bd_dom_sf"/>
</dbReference>
<accession>A0ABD5XK58</accession>
<dbReference type="SUPFAM" id="SSF51735">
    <property type="entry name" value="NAD(P)-binding Rossmann-fold domains"/>
    <property type="match status" value="1"/>
</dbReference>
<dbReference type="PANTHER" id="PTHR43333">
    <property type="entry name" value="2-HACID_DH_C DOMAIN-CONTAINING PROTEIN"/>
    <property type="match status" value="1"/>
</dbReference>
<dbReference type="GO" id="GO:0016491">
    <property type="term" value="F:oxidoreductase activity"/>
    <property type="evidence" value="ECO:0007669"/>
    <property type="project" value="UniProtKB-KW"/>
</dbReference>
<evidence type="ECO:0000313" key="5">
    <source>
        <dbReference type="Proteomes" id="UP001596368"/>
    </source>
</evidence>
<proteinExistence type="predicted"/>